<sequence>MLSPNLPEPELLKTILQPLLEDFQYWFERSRHLFETEDIPFLSQKQQIDLLERVKQAQKEVTTAKALFQATNSQVGVEMSVLMPWHQLLTECWQVSTRFRLEQSKGVEN</sequence>
<gene>
    <name evidence="1" type="ORF">WN50_20430</name>
</gene>
<evidence type="ECO:0000313" key="1">
    <source>
        <dbReference type="EMBL" id="KKD36331.1"/>
    </source>
</evidence>
<proteinExistence type="predicted"/>
<evidence type="ECO:0000313" key="2">
    <source>
        <dbReference type="Proteomes" id="UP000033607"/>
    </source>
</evidence>
<dbReference type="Pfam" id="PF10792">
    <property type="entry name" value="DUF2605"/>
    <property type="match status" value="1"/>
</dbReference>
<dbReference type="Proteomes" id="UP000033607">
    <property type="component" value="Unassembled WGS sequence"/>
</dbReference>
<dbReference type="InterPro" id="IPR019728">
    <property type="entry name" value="DUF2605"/>
</dbReference>
<dbReference type="EMBL" id="LATL02000237">
    <property type="protein sequence ID" value="KKD36331.1"/>
    <property type="molecule type" value="Genomic_DNA"/>
</dbReference>
<reference evidence="1 2" key="1">
    <citation type="submission" date="2015-06" db="EMBL/GenBank/DDBJ databases">
        <title>Draft genome assembly of filamentous brackish cyanobacterium Limnoraphis robusta strain CS-951.</title>
        <authorList>
            <person name="Willis A."/>
            <person name="Parks M."/>
            <person name="Burford M.A."/>
        </authorList>
    </citation>
    <scope>NUCLEOTIDE SEQUENCE [LARGE SCALE GENOMIC DNA]</scope>
    <source>
        <strain evidence="1 2">CS-951</strain>
    </source>
</reference>
<dbReference type="AlphaFoldDB" id="A0A0F5YBP1"/>
<dbReference type="RefSeq" id="WP_046280430.1">
    <property type="nucleotide sequence ID" value="NZ_LATL02000237.1"/>
</dbReference>
<organism evidence="1 2">
    <name type="scientific">Limnoraphis robusta CS-951</name>
    <dbReference type="NCBI Taxonomy" id="1637645"/>
    <lineage>
        <taxon>Bacteria</taxon>
        <taxon>Bacillati</taxon>
        <taxon>Cyanobacteriota</taxon>
        <taxon>Cyanophyceae</taxon>
        <taxon>Oscillatoriophycideae</taxon>
        <taxon>Oscillatoriales</taxon>
        <taxon>Sirenicapillariaceae</taxon>
        <taxon>Limnoraphis</taxon>
    </lineage>
</organism>
<name>A0A0F5YBP1_9CYAN</name>
<accession>A0A0F5YBP1</accession>
<evidence type="ECO:0008006" key="3">
    <source>
        <dbReference type="Google" id="ProtNLM"/>
    </source>
</evidence>
<protein>
    <recommendedName>
        <fullName evidence="3">DUF2605 domain-containing protein</fullName>
    </recommendedName>
</protein>
<comment type="caution">
    <text evidence="1">The sequence shown here is derived from an EMBL/GenBank/DDBJ whole genome shotgun (WGS) entry which is preliminary data.</text>
</comment>
<dbReference type="OrthoDB" id="582622at2"/>
<dbReference type="PATRIC" id="fig|1637645.4.peg.4709"/>